<dbReference type="InterPro" id="IPR028299">
    <property type="entry name" value="ClpA/B_CS2"/>
</dbReference>
<dbReference type="PROSITE" id="PS00870">
    <property type="entry name" value="CLPAB_1"/>
    <property type="match status" value="1"/>
</dbReference>
<name>A0A1Y0ILV4_9BACL</name>
<dbReference type="PANTHER" id="PTHR11638">
    <property type="entry name" value="ATP-DEPENDENT CLP PROTEASE"/>
    <property type="match status" value="1"/>
</dbReference>
<dbReference type="SUPFAM" id="SSF52540">
    <property type="entry name" value="P-loop containing nucleoside triphosphate hydrolases"/>
    <property type="match status" value="2"/>
</dbReference>
<dbReference type="SMART" id="SM01086">
    <property type="entry name" value="ClpB_D2-small"/>
    <property type="match status" value="1"/>
</dbReference>
<dbReference type="FunFam" id="1.10.1780.10:FF:000001">
    <property type="entry name" value="ATP-dependent Clp protease ATP-binding subunit"/>
    <property type="match status" value="1"/>
</dbReference>
<keyword evidence="3 6" id="KW-0067">ATP-binding</keyword>
<dbReference type="FunFam" id="3.40.50.300:FF:000025">
    <property type="entry name" value="ATP-dependent Clp protease subunit"/>
    <property type="match status" value="1"/>
</dbReference>
<dbReference type="RefSeq" id="WP_087456424.1">
    <property type="nucleotide sequence ID" value="NZ_CP021434.1"/>
</dbReference>
<dbReference type="InterPro" id="IPR003959">
    <property type="entry name" value="ATPase_AAA_core"/>
</dbReference>
<keyword evidence="10" id="KW-0645">Protease</keyword>
<keyword evidence="7" id="KW-0175">Coiled coil</keyword>
<evidence type="ECO:0000256" key="5">
    <source>
        <dbReference type="PROSITE-ProRule" id="PRU01251"/>
    </source>
</evidence>
<dbReference type="GO" id="GO:0034605">
    <property type="term" value="P:cellular response to heat"/>
    <property type="evidence" value="ECO:0007669"/>
    <property type="project" value="TreeGrafter"/>
</dbReference>
<evidence type="ECO:0000313" key="11">
    <source>
        <dbReference type="Proteomes" id="UP000195437"/>
    </source>
</evidence>
<dbReference type="InterPro" id="IPR050130">
    <property type="entry name" value="ClpA_ClpB"/>
</dbReference>
<dbReference type="PROSITE" id="PS50151">
    <property type="entry name" value="UVR"/>
    <property type="match status" value="1"/>
</dbReference>
<dbReference type="InterPro" id="IPR019489">
    <property type="entry name" value="Clp_ATPase_C"/>
</dbReference>
<dbReference type="Gene3D" id="1.10.8.60">
    <property type="match status" value="2"/>
</dbReference>
<dbReference type="InterPro" id="IPR001270">
    <property type="entry name" value="ClpA/B"/>
</dbReference>
<sequence>MMFGRFTERAQKVLALAQEEASRLGHSGVGTEHILLGLVREGEGIAAKALVSLGLSSDKIQKEVEKIIGRGPGQSAGMAYTPRAKKVIELSIDEARKLGHNYVGTEHILLGLIREGEGVAARVLANLGVSLNKARQQVLQLLGGDTHEGHQENPQSANTPTLDGLARDLTQMARDQKLDPVIGRSNEIERVIQVLSRRTKNNPVLIGEPGVGKTAIAEGLAQKIVDNEIPETLRNKRVMVLDMGTVVAGTKYRGEFEDRLKKIMDEIRAAGNIILFIDELHTLIGAGGAEGAIDASNILKPALARGELQCIGATTLDEYRKHIEKDAALERRFQPITVDQPNKEEAILILHGLRDRYEAHHRVKILDEAIDAAVKLSDRYITDRFLPDKAIDLIDEAASRVRLRTYTQPPNLKELEEKLEDIRSEKESAVQSQEFEKAASLRDTEQKIREELESRKQEWQSNQVKKDSEVTAEDIADIVASWTGVPVKKLEAEESERLLKMEEILHERVIGQDEAVKSISRSIRRARAGLKDPKRPIGSFIFLGPTGVGKTELAKSLADVMFGDENAIVRIDMSEYGERHSTARLVGAPPGYVGYEEGGQLTEKIRRKPYSVVLFDEIEKAHPEVFNVLLQVLDDGRLTDSKGRTVDFRNTVIIMTSNVGAAAIKKGGALGFTANKEANYVDMKDRVMEELKKQFRPEFLNRIDDTIVFHQLEEIHIKEIVTLMSDELRRRLRENDIHFDLTDEAKAFLAKEGYDPQYGARPLKRAIQRHIEDQLSEALLSGAVKKGDSVLIDATEGRLEVKNQGAAPAAPTTV</sequence>
<dbReference type="Gene3D" id="1.10.1780.10">
    <property type="entry name" value="Clp, N-terminal domain"/>
    <property type="match status" value="1"/>
</dbReference>
<dbReference type="GO" id="GO:0005737">
    <property type="term" value="C:cytoplasm"/>
    <property type="evidence" value="ECO:0007669"/>
    <property type="project" value="TreeGrafter"/>
</dbReference>
<dbReference type="PROSITE" id="PS51903">
    <property type="entry name" value="CLP_R"/>
    <property type="match status" value="1"/>
</dbReference>
<dbReference type="CDD" id="cd00009">
    <property type="entry name" value="AAA"/>
    <property type="match status" value="1"/>
</dbReference>
<dbReference type="Pfam" id="PF17871">
    <property type="entry name" value="AAA_lid_9"/>
    <property type="match status" value="1"/>
</dbReference>
<dbReference type="PROSITE" id="PS00871">
    <property type="entry name" value="CLPAB_2"/>
    <property type="match status" value="1"/>
</dbReference>
<dbReference type="Gene3D" id="3.40.50.300">
    <property type="entry name" value="P-loop containing nucleotide triphosphate hydrolases"/>
    <property type="match status" value="2"/>
</dbReference>
<feature type="domain" description="Clp R" evidence="9">
    <location>
        <begin position="3"/>
        <end position="144"/>
    </location>
</feature>
<dbReference type="Pfam" id="PF10431">
    <property type="entry name" value="ClpB_D2-small"/>
    <property type="match status" value="1"/>
</dbReference>
<evidence type="ECO:0000259" key="8">
    <source>
        <dbReference type="PROSITE" id="PS50151"/>
    </source>
</evidence>
<protein>
    <submittedName>
        <fullName evidence="10">ATP-dependent Clp protease ATP-binding subunit ClpC</fullName>
    </submittedName>
</protein>
<dbReference type="AlphaFoldDB" id="A0A1Y0ILV4"/>
<keyword evidence="10" id="KW-0378">Hydrolase</keyword>
<dbReference type="GO" id="GO:0008233">
    <property type="term" value="F:peptidase activity"/>
    <property type="evidence" value="ECO:0007669"/>
    <property type="project" value="UniProtKB-KW"/>
</dbReference>
<gene>
    <name evidence="10" type="ORF">CBW65_08175</name>
</gene>
<keyword evidence="4 6" id="KW-0143">Chaperone</keyword>
<dbReference type="KEGG" id="tum:CBW65_08175"/>
<evidence type="ECO:0000256" key="7">
    <source>
        <dbReference type="SAM" id="Coils"/>
    </source>
</evidence>
<dbReference type="Pfam" id="PF00004">
    <property type="entry name" value="AAA"/>
    <property type="match status" value="1"/>
</dbReference>
<evidence type="ECO:0000256" key="1">
    <source>
        <dbReference type="ARBA" id="ARBA00022737"/>
    </source>
</evidence>
<dbReference type="CDD" id="cd19499">
    <property type="entry name" value="RecA-like_ClpB_Hsp104-like"/>
    <property type="match status" value="1"/>
</dbReference>
<dbReference type="PANTHER" id="PTHR11638:SF18">
    <property type="entry name" value="HEAT SHOCK PROTEIN 104"/>
    <property type="match status" value="1"/>
</dbReference>
<evidence type="ECO:0000256" key="4">
    <source>
        <dbReference type="ARBA" id="ARBA00023186"/>
    </source>
</evidence>
<keyword evidence="1 5" id="KW-0677">Repeat</keyword>
<dbReference type="Pfam" id="PF02861">
    <property type="entry name" value="Clp_N"/>
    <property type="match status" value="1"/>
</dbReference>
<dbReference type="SUPFAM" id="SSF81923">
    <property type="entry name" value="Double Clp-N motif"/>
    <property type="match status" value="1"/>
</dbReference>
<dbReference type="GO" id="GO:0016887">
    <property type="term" value="F:ATP hydrolysis activity"/>
    <property type="evidence" value="ECO:0007669"/>
    <property type="project" value="InterPro"/>
</dbReference>
<reference evidence="11" key="1">
    <citation type="submission" date="2017-05" db="EMBL/GenBank/DDBJ databases">
        <authorList>
            <person name="Sung H."/>
        </authorList>
    </citation>
    <scope>NUCLEOTIDE SEQUENCE [LARGE SCALE GENOMIC DNA]</scope>
    <source>
        <strain evidence="11">AR23208</strain>
    </source>
</reference>
<evidence type="ECO:0000256" key="2">
    <source>
        <dbReference type="ARBA" id="ARBA00022741"/>
    </source>
</evidence>
<dbReference type="EMBL" id="CP021434">
    <property type="protein sequence ID" value="ARU61039.1"/>
    <property type="molecule type" value="Genomic_DNA"/>
</dbReference>
<feature type="domain" description="UVR" evidence="8">
    <location>
        <begin position="416"/>
        <end position="451"/>
    </location>
</feature>
<dbReference type="Pfam" id="PF07724">
    <property type="entry name" value="AAA_2"/>
    <property type="match status" value="1"/>
</dbReference>
<accession>A0A1Y0ILV4</accession>
<dbReference type="InterPro" id="IPR001943">
    <property type="entry name" value="UVR_dom"/>
</dbReference>
<dbReference type="InterPro" id="IPR036628">
    <property type="entry name" value="Clp_N_dom_sf"/>
</dbReference>
<keyword evidence="2 6" id="KW-0547">Nucleotide-binding</keyword>
<evidence type="ECO:0000259" key="9">
    <source>
        <dbReference type="PROSITE" id="PS51903"/>
    </source>
</evidence>
<feature type="coiled-coil region" evidence="7">
    <location>
        <begin position="412"/>
        <end position="462"/>
    </location>
</feature>
<keyword evidence="11" id="KW-1185">Reference proteome</keyword>
<evidence type="ECO:0000256" key="6">
    <source>
        <dbReference type="RuleBase" id="RU004432"/>
    </source>
</evidence>
<dbReference type="GO" id="GO:0006508">
    <property type="term" value="P:proteolysis"/>
    <property type="evidence" value="ECO:0007669"/>
    <property type="project" value="UniProtKB-KW"/>
</dbReference>
<dbReference type="PRINTS" id="PR00300">
    <property type="entry name" value="CLPPROTEASEA"/>
</dbReference>
<dbReference type="OrthoDB" id="9803641at2"/>
<dbReference type="InterPro" id="IPR004176">
    <property type="entry name" value="Clp_R_N"/>
</dbReference>
<dbReference type="InterPro" id="IPR027417">
    <property type="entry name" value="P-loop_NTPase"/>
</dbReference>
<dbReference type="FunFam" id="3.40.50.300:FF:000010">
    <property type="entry name" value="Chaperone clpB 1, putative"/>
    <property type="match status" value="1"/>
</dbReference>
<dbReference type="SMART" id="SM00382">
    <property type="entry name" value="AAA"/>
    <property type="match status" value="2"/>
</dbReference>
<evidence type="ECO:0000313" key="10">
    <source>
        <dbReference type="EMBL" id="ARU61039.1"/>
    </source>
</evidence>
<dbReference type="InterPro" id="IPR003593">
    <property type="entry name" value="AAA+_ATPase"/>
</dbReference>
<dbReference type="Gene3D" id="4.10.860.10">
    <property type="entry name" value="UVR domain"/>
    <property type="match status" value="1"/>
</dbReference>
<dbReference type="FunFam" id="1.10.8.60:FF:000017">
    <property type="entry name" value="ATP-dependent chaperone ClpB"/>
    <property type="match status" value="1"/>
</dbReference>
<comment type="similarity">
    <text evidence="6">Belongs to the ClpA/ClpB family.</text>
</comment>
<proteinExistence type="inferred from homology"/>
<dbReference type="Proteomes" id="UP000195437">
    <property type="component" value="Chromosome"/>
</dbReference>
<dbReference type="InterPro" id="IPR041546">
    <property type="entry name" value="ClpA/ClpB_AAA_lid"/>
</dbReference>
<organism evidence="10 11">
    <name type="scientific">Tumebacillus avium</name>
    <dbReference type="NCBI Taxonomy" id="1903704"/>
    <lineage>
        <taxon>Bacteria</taxon>
        <taxon>Bacillati</taxon>
        <taxon>Bacillota</taxon>
        <taxon>Bacilli</taxon>
        <taxon>Bacillales</taxon>
        <taxon>Alicyclobacillaceae</taxon>
        <taxon>Tumebacillus</taxon>
    </lineage>
</organism>
<evidence type="ECO:0000256" key="3">
    <source>
        <dbReference type="ARBA" id="ARBA00022840"/>
    </source>
</evidence>
<dbReference type="GO" id="GO:0005524">
    <property type="term" value="F:ATP binding"/>
    <property type="evidence" value="ECO:0007669"/>
    <property type="project" value="UniProtKB-KW"/>
</dbReference>
<dbReference type="InterPro" id="IPR018368">
    <property type="entry name" value="ClpA/B_CS1"/>
</dbReference>